<dbReference type="PANTHER" id="PTHR32015:SF8">
    <property type="entry name" value="LIPASE"/>
    <property type="match status" value="1"/>
</dbReference>
<dbReference type="InterPro" id="IPR002918">
    <property type="entry name" value="Lipase_EstA/Esterase_EstB"/>
</dbReference>
<feature type="signal peptide" evidence="2">
    <location>
        <begin position="1"/>
        <end position="18"/>
    </location>
</feature>
<dbReference type="SMR" id="Q19941"/>
<dbReference type="GeneID" id="185178"/>
<dbReference type="WormBase" id="F31F6.7">
    <property type="protein sequence ID" value="CE05779"/>
    <property type="gene ID" value="WBGene00009303"/>
    <property type="gene designation" value="lips-8"/>
</dbReference>
<dbReference type="Gene3D" id="3.40.50.1820">
    <property type="entry name" value="alpha/beta hydrolase"/>
    <property type="match status" value="1"/>
</dbReference>
<dbReference type="FunCoup" id="Q19941">
    <property type="interactions" value="3"/>
</dbReference>
<dbReference type="GO" id="GO:0016298">
    <property type="term" value="F:lipase activity"/>
    <property type="evidence" value="ECO:0000318"/>
    <property type="project" value="GO_Central"/>
</dbReference>
<dbReference type="PANTHER" id="PTHR32015">
    <property type="entry name" value="FASTING INDUCED LIPASE"/>
    <property type="match status" value="1"/>
</dbReference>
<dbReference type="PaxDb" id="6239-F31F6.7"/>
<feature type="region of interest" description="Disordered" evidence="1">
    <location>
        <begin position="298"/>
        <end position="326"/>
    </location>
</feature>
<sequence length="423" mass="47269">MKARFILFCVLFTKTTFAEFNKHFADFIEDDYGKTFLNTLQRSDLGDGGSFGGKSTSNDEILNDPVIFVHGVSDIAGGKMQALSATYKKHGYGSGELYATTYDSGSKNNPIAWADYSLKCEHVKQIRTFILAVKYYTQRNVDVVAYSLGVPIARKAILGGECVDTREDLGQPLTQYVDTFVGVAGPNHGISLQVAGVSIPGCVIGAIPILPICSRVIGLYSGLCPTESDFLTDINEKNHYEGKYVFTLYTETDEWIGYKICDKITARIPGEDGHRIYKKYSHDEIILRTCDTQIEMMQSHTSPSDVSEEPQSQIKRALPKSRQTRKRNIEDYDYLSELSSSNFETAPQELQGSSKMSQTVIPTTVRSYETVTRSYESSYLPPRIVKSDIDMINARPYQFKTTQSDYVGDKVGGYHTHVNVSFD</sequence>
<evidence type="ECO:0000256" key="1">
    <source>
        <dbReference type="SAM" id="MobiDB-lite"/>
    </source>
</evidence>
<dbReference type="OrthoDB" id="5797311at2759"/>
<dbReference type="HOGENOM" id="CLU_049494_0_0_1"/>
<dbReference type="Pfam" id="PF01674">
    <property type="entry name" value="Lipase_2"/>
    <property type="match status" value="1"/>
</dbReference>
<dbReference type="UCSC" id="F31F6.7">
    <property type="organism name" value="c. elegans"/>
</dbReference>
<dbReference type="OMA" id="TYKKHGY"/>
<dbReference type="CTD" id="185178"/>
<dbReference type="Proteomes" id="UP000001940">
    <property type="component" value="Chromosome X"/>
</dbReference>
<evidence type="ECO:0000313" key="3">
    <source>
        <dbReference type="EMBL" id="CAA93747.1"/>
    </source>
</evidence>
<dbReference type="GO" id="GO:0016042">
    <property type="term" value="P:lipid catabolic process"/>
    <property type="evidence" value="ECO:0000318"/>
    <property type="project" value="GO_Central"/>
</dbReference>
<dbReference type="InterPro" id="IPR029058">
    <property type="entry name" value="AB_hydrolase_fold"/>
</dbReference>
<evidence type="ECO:0000313" key="5">
    <source>
        <dbReference type="WormBase" id="F31F6.7"/>
    </source>
</evidence>
<evidence type="ECO:0000256" key="2">
    <source>
        <dbReference type="SAM" id="SignalP"/>
    </source>
</evidence>
<dbReference type="EMBL" id="BX284606">
    <property type="protein sequence ID" value="CAA93747.1"/>
    <property type="molecule type" value="Genomic_DNA"/>
</dbReference>
<dbReference type="PhylomeDB" id="Q19941"/>
<dbReference type="eggNOG" id="ENOG502QSCX">
    <property type="taxonomic scope" value="Eukaryota"/>
</dbReference>
<dbReference type="KEGG" id="cel:CELE_F31F6.7"/>
<reference evidence="3 4" key="1">
    <citation type="journal article" date="1998" name="Science">
        <title>Genome sequence of the nematode C. elegans: a platform for investigating biology.</title>
        <authorList>
            <consortium name="The C. elegans sequencing consortium"/>
            <person name="Sulson J.E."/>
            <person name="Waterston R."/>
        </authorList>
    </citation>
    <scope>NUCLEOTIDE SEQUENCE [LARGE SCALE GENOMIC DNA]</scope>
    <source>
        <strain evidence="3 4">Bristol N2</strain>
    </source>
</reference>
<feature type="compositionally biased region" description="Polar residues" evidence="1">
    <location>
        <begin position="298"/>
        <end position="314"/>
    </location>
</feature>
<dbReference type="SUPFAM" id="SSF53474">
    <property type="entry name" value="alpha/beta-Hydrolases"/>
    <property type="match status" value="1"/>
</dbReference>
<dbReference type="AGR" id="WB:WBGene00009303"/>
<dbReference type="RefSeq" id="NP_510474.1">
    <property type="nucleotide sequence ID" value="NM_078073.2"/>
</dbReference>
<protein>
    <submittedName>
        <fullName evidence="3">Lipase</fullName>
    </submittedName>
</protein>
<name>Q19941_CAEEL</name>
<dbReference type="Bgee" id="WBGene00009303">
    <property type="expression patterns" value="Expressed in larva"/>
</dbReference>
<dbReference type="STRING" id="6239.F31F6.7.1"/>
<dbReference type="AlphaFoldDB" id="Q19941"/>
<keyword evidence="4" id="KW-1185">Reference proteome</keyword>
<feature type="chain" id="PRO_5004187392" evidence="2">
    <location>
        <begin position="19"/>
        <end position="423"/>
    </location>
</feature>
<accession>Q19941</accession>
<gene>
    <name evidence="3 5" type="primary">lips-8</name>
    <name evidence="3" type="ORF">CELE_F31F6.7</name>
    <name evidence="5" type="ORF">F31F6.7</name>
</gene>
<proteinExistence type="predicted"/>
<dbReference type="FunFam" id="3.40.50.1820:FF:000281">
    <property type="entry name" value="LIPaSe related"/>
    <property type="match status" value="1"/>
</dbReference>
<dbReference type="PIR" id="T21608">
    <property type="entry name" value="T21608"/>
</dbReference>
<dbReference type="ESTHER" id="caeel-F31F6.7">
    <property type="family name" value="Lipase_2"/>
</dbReference>
<dbReference type="InParanoid" id="Q19941"/>
<evidence type="ECO:0000313" key="4">
    <source>
        <dbReference type="Proteomes" id="UP000001940"/>
    </source>
</evidence>
<keyword evidence="2" id="KW-0732">Signal</keyword>
<feature type="compositionally biased region" description="Basic residues" evidence="1">
    <location>
        <begin position="317"/>
        <end position="326"/>
    </location>
</feature>
<organism evidence="3 4">
    <name type="scientific">Caenorhabditis elegans</name>
    <dbReference type="NCBI Taxonomy" id="6239"/>
    <lineage>
        <taxon>Eukaryota</taxon>
        <taxon>Metazoa</taxon>
        <taxon>Ecdysozoa</taxon>
        <taxon>Nematoda</taxon>
        <taxon>Chromadorea</taxon>
        <taxon>Rhabditida</taxon>
        <taxon>Rhabditina</taxon>
        <taxon>Rhabditomorpha</taxon>
        <taxon>Rhabditoidea</taxon>
        <taxon>Rhabditidae</taxon>
        <taxon>Peloderinae</taxon>
        <taxon>Caenorhabditis</taxon>
    </lineage>
</organism>